<gene>
    <name evidence="4" type="ORF">GCM10023175_62030</name>
</gene>
<dbReference type="InterPro" id="IPR036737">
    <property type="entry name" value="OmpA-like_sf"/>
</dbReference>
<feature type="domain" description="OmpA-like" evidence="3">
    <location>
        <begin position="64"/>
        <end position="175"/>
    </location>
</feature>
<reference evidence="5" key="1">
    <citation type="journal article" date="2019" name="Int. J. Syst. Evol. Microbiol.">
        <title>The Global Catalogue of Microorganisms (GCM) 10K type strain sequencing project: providing services to taxonomists for standard genome sequencing and annotation.</title>
        <authorList>
            <consortium name="The Broad Institute Genomics Platform"/>
            <consortium name="The Broad Institute Genome Sequencing Center for Infectious Disease"/>
            <person name="Wu L."/>
            <person name="Ma J."/>
        </authorList>
    </citation>
    <scope>NUCLEOTIDE SEQUENCE [LARGE SCALE GENOMIC DNA]</scope>
    <source>
        <strain evidence="5">JCM 17906</strain>
    </source>
</reference>
<name>A0ABP8S341_9PSEU</name>
<dbReference type="PANTHER" id="PTHR30329:SF21">
    <property type="entry name" value="LIPOPROTEIN YIAD-RELATED"/>
    <property type="match status" value="1"/>
</dbReference>
<accession>A0ABP8S341</accession>
<dbReference type="Proteomes" id="UP001501598">
    <property type="component" value="Unassembled WGS sequence"/>
</dbReference>
<dbReference type="PROSITE" id="PS51123">
    <property type="entry name" value="OMPA_2"/>
    <property type="match status" value="1"/>
</dbReference>
<protein>
    <recommendedName>
        <fullName evidence="3">OmpA-like domain-containing protein</fullName>
    </recommendedName>
</protein>
<dbReference type="PANTHER" id="PTHR30329">
    <property type="entry name" value="STATOR ELEMENT OF FLAGELLAR MOTOR COMPLEX"/>
    <property type="match status" value="1"/>
</dbReference>
<sequence>MSVRRRAALFVLAAVAVPAALAGVGMLWVRPATPPVPVASPAVPGASPTSTTAGPPTQPVVAPVAARVAGMLAADPLLFDGERAELRPAVAATVDRIAALLVAEPAARVRLVGHTADLPGPPARAVVLSRQRAEAVAARLVAAGIDPARITVDGAGETAPLATPEASRRVEVVLG</sequence>
<evidence type="ECO:0000313" key="4">
    <source>
        <dbReference type="EMBL" id="GAA4557528.1"/>
    </source>
</evidence>
<keyword evidence="2" id="KW-0732">Signal</keyword>
<keyword evidence="5" id="KW-1185">Reference proteome</keyword>
<organism evidence="4 5">
    <name type="scientific">Pseudonocardia xishanensis</name>
    <dbReference type="NCBI Taxonomy" id="630995"/>
    <lineage>
        <taxon>Bacteria</taxon>
        <taxon>Bacillati</taxon>
        <taxon>Actinomycetota</taxon>
        <taxon>Actinomycetes</taxon>
        <taxon>Pseudonocardiales</taxon>
        <taxon>Pseudonocardiaceae</taxon>
        <taxon>Pseudonocardia</taxon>
    </lineage>
</organism>
<comment type="caution">
    <text evidence="4">The sequence shown here is derived from an EMBL/GenBank/DDBJ whole genome shotgun (WGS) entry which is preliminary data.</text>
</comment>
<feature type="signal peptide" evidence="2">
    <location>
        <begin position="1"/>
        <end position="22"/>
    </location>
</feature>
<dbReference type="EMBL" id="BAABGT010000101">
    <property type="protein sequence ID" value="GAA4557528.1"/>
    <property type="molecule type" value="Genomic_DNA"/>
</dbReference>
<dbReference type="Pfam" id="PF00691">
    <property type="entry name" value="OmpA"/>
    <property type="match status" value="1"/>
</dbReference>
<dbReference type="SUPFAM" id="SSF103088">
    <property type="entry name" value="OmpA-like"/>
    <property type="match status" value="1"/>
</dbReference>
<evidence type="ECO:0000256" key="2">
    <source>
        <dbReference type="SAM" id="SignalP"/>
    </source>
</evidence>
<evidence type="ECO:0000259" key="3">
    <source>
        <dbReference type="PROSITE" id="PS51123"/>
    </source>
</evidence>
<keyword evidence="1" id="KW-0472">Membrane</keyword>
<dbReference type="InterPro" id="IPR050330">
    <property type="entry name" value="Bact_OuterMem_StrucFunc"/>
</dbReference>
<dbReference type="CDD" id="cd07185">
    <property type="entry name" value="OmpA_C-like"/>
    <property type="match status" value="1"/>
</dbReference>
<dbReference type="InterPro" id="IPR006665">
    <property type="entry name" value="OmpA-like"/>
</dbReference>
<proteinExistence type="predicted"/>
<evidence type="ECO:0000256" key="1">
    <source>
        <dbReference type="PROSITE-ProRule" id="PRU00473"/>
    </source>
</evidence>
<evidence type="ECO:0000313" key="5">
    <source>
        <dbReference type="Proteomes" id="UP001501598"/>
    </source>
</evidence>
<dbReference type="RefSeq" id="WP_345426377.1">
    <property type="nucleotide sequence ID" value="NZ_BAABGT010000101.1"/>
</dbReference>
<feature type="chain" id="PRO_5045790544" description="OmpA-like domain-containing protein" evidence="2">
    <location>
        <begin position="23"/>
        <end position="175"/>
    </location>
</feature>
<dbReference type="Gene3D" id="3.30.1330.60">
    <property type="entry name" value="OmpA-like domain"/>
    <property type="match status" value="1"/>
</dbReference>